<feature type="region of interest" description="Disordered" evidence="1">
    <location>
        <begin position="1"/>
        <end position="26"/>
    </location>
</feature>
<accession>A0A0F8YY03</accession>
<gene>
    <name evidence="2" type="ORF">LCGC14_3100730</name>
</gene>
<organism evidence="2">
    <name type="scientific">marine sediment metagenome</name>
    <dbReference type="NCBI Taxonomy" id="412755"/>
    <lineage>
        <taxon>unclassified sequences</taxon>
        <taxon>metagenomes</taxon>
        <taxon>ecological metagenomes</taxon>
    </lineage>
</organism>
<sequence length="26" mass="3118">IPLSLEDEKEAEKEEEDEKQPYRGKK</sequence>
<dbReference type="EMBL" id="LAZR01066802">
    <property type="protein sequence ID" value="KKK52856.1"/>
    <property type="molecule type" value="Genomic_DNA"/>
</dbReference>
<proteinExistence type="predicted"/>
<feature type="non-terminal residue" evidence="2">
    <location>
        <position position="1"/>
    </location>
</feature>
<feature type="compositionally biased region" description="Acidic residues" evidence="1">
    <location>
        <begin position="1"/>
        <end position="18"/>
    </location>
</feature>
<name>A0A0F8YY03_9ZZZZ</name>
<protein>
    <submittedName>
        <fullName evidence="2">Uncharacterized protein</fullName>
    </submittedName>
</protein>
<comment type="caution">
    <text evidence="2">The sequence shown here is derived from an EMBL/GenBank/DDBJ whole genome shotgun (WGS) entry which is preliminary data.</text>
</comment>
<evidence type="ECO:0000313" key="2">
    <source>
        <dbReference type="EMBL" id="KKK52856.1"/>
    </source>
</evidence>
<reference evidence="2" key="1">
    <citation type="journal article" date="2015" name="Nature">
        <title>Complex archaea that bridge the gap between prokaryotes and eukaryotes.</title>
        <authorList>
            <person name="Spang A."/>
            <person name="Saw J.H."/>
            <person name="Jorgensen S.L."/>
            <person name="Zaremba-Niedzwiedzka K."/>
            <person name="Martijn J."/>
            <person name="Lind A.E."/>
            <person name="van Eijk R."/>
            <person name="Schleper C."/>
            <person name="Guy L."/>
            <person name="Ettema T.J."/>
        </authorList>
    </citation>
    <scope>NUCLEOTIDE SEQUENCE</scope>
</reference>
<evidence type="ECO:0000256" key="1">
    <source>
        <dbReference type="SAM" id="MobiDB-lite"/>
    </source>
</evidence>
<dbReference type="AlphaFoldDB" id="A0A0F8YY03"/>